<dbReference type="SUPFAM" id="SSF52151">
    <property type="entry name" value="FabD/lysophospholipase-like"/>
    <property type="match status" value="1"/>
</dbReference>
<proteinExistence type="predicted"/>
<dbReference type="InterPro" id="IPR029058">
    <property type="entry name" value="AB_hydrolase_fold"/>
</dbReference>
<dbReference type="InterPro" id="IPR050091">
    <property type="entry name" value="PKS_NRPS_Biosynth_Enz"/>
</dbReference>
<protein>
    <submittedName>
        <fullName evidence="6">Uncharacterized protein</fullName>
    </submittedName>
</protein>
<dbReference type="SUPFAM" id="SSF51735">
    <property type="entry name" value="NAD(P)-binding Rossmann-fold domains"/>
    <property type="match status" value="1"/>
</dbReference>
<evidence type="ECO:0000259" key="5">
    <source>
        <dbReference type="PROSITE" id="PS52019"/>
    </source>
</evidence>
<dbReference type="Gene3D" id="3.90.180.10">
    <property type="entry name" value="Medium-chain alcohol dehydrogenases, catalytic domain"/>
    <property type="match status" value="1"/>
</dbReference>
<dbReference type="InterPro" id="IPR016035">
    <property type="entry name" value="Acyl_Trfase/lysoPLipase"/>
</dbReference>
<dbReference type="SUPFAM" id="SSF53474">
    <property type="entry name" value="alpha/beta-Hydrolases"/>
    <property type="match status" value="1"/>
</dbReference>
<dbReference type="Pfam" id="PF08659">
    <property type="entry name" value="KR"/>
    <property type="match status" value="1"/>
</dbReference>
<dbReference type="PROSITE" id="PS52019">
    <property type="entry name" value="PKS_MFAS_DH"/>
    <property type="match status" value="1"/>
</dbReference>
<dbReference type="Gene3D" id="3.40.50.720">
    <property type="entry name" value="NAD(P)-binding Rossmann-like Domain"/>
    <property type="match status" value="1"/>
</dbReference>
<dbReference type="InterPro" id="IPR013149">
    <property type="entry name" value="ADH-like_C"/>
</dbReference>
<dbReference type="InterPro" id="IPR014043">
    <property type="entry name" value="Acyl_transferase_dom"/>
</dbReference>
<keyword evidence="1" id="KW-0521">NADP</keyword>
<dbReference type="InterPro" id="IPR020841">
    <property type="entry name" value="PKS_Beta-ketoAc_synthase_dom"/>
</dbReference>
<feature type="domain" description="PKS/mFAS DH" evidence="5">
    <location>
        <begin position="570"/>
        <end position="848"/>
    </location>
</feature>
<dbReference type="InterPro" id="IPR016036">
    <property type="entry name" value="Malonyl_transacylase_ACP-bd"/>
</dbReference>
<evidence type="ECO:0000313" key="6">
    <source>
        <dbReference type="EMBL" id="KAL1508883.1"/>
    </source>
</evidence>
<feature type="region of interest" description="N-terminal hotdog fold" evidence="3">
    <location>
        <begin position="570"/>
        <end position="692"/>
    </location>
</feature>
<comment type="caution">
    <text evidence="3">Lacks conserved residue(s) required for the propagation of feature annotation.</text>
</comment>
<reference evidence="6 7" key="1">
    <citation type="submission" date="2024-05" db="EMBL/GenBank/DDBJ databases">
        <title>Genetic variation in Jamaican populations of the coffee berry borer (Hypothenemus hampei).</title>
        <authorList>
            <person name="Errbii M."/>
            <person name="Myrie A."/>
        </authorList>
    </citation>
    <scope>NUCLEOTIDE SEQUENCE [LARGE SCALE GENOMIC DNA]</scope>
    <source>
        <strain evidence="6">JA-Hopewell-2020-01-JO</strain>
        <tissue evidence="6">Whole body</tissue>
    </source>
</reference>
<feature type="region of interest" description="C-terminal hotdog fold" evidence="3">
    <location>
        <begin position="705"/>
        <end position="848"/>
    </location>
</feature>
<dbReference type="Pfam" id="PF02801">
    <property type="entry name" value="Ketoacyl-synt_C"/>
    <property type="match status" value="1"/>
</dbReference>
<comment type="caution">
    <text evidence="6">The sequence shown here is derived from an EMBL/GenBank/DDBJ whole genome shotgun (WGS) entry which is preliminary data.</text>
</comment>
<dbReference type="InterPro" id="IPR049900">
    <property type="entry name" value="PKS_mFAS_DH"/>
</dbReference>
<dbReference type="InterPro" id="IPR013968">
    <property type="entry name" value="PKS_KR"/>
</dbReference>
<dbReference type="Gene3D" id="3.10.129.110">
    <property type="entry name" value="Polyketide synthase dehydratase"/>
    <property type="match status" value="1"/>
</dbReference>
<dbReference type="InterPro" id="IPR036291">
    <property type="entry name" value="NAD(P)-bd_dom_sf"/>
</dbReference>
<dbReference type="Gene3D" id="3.30.70.3290">
    <property type="match status" value="1"/>
</dbReference>
<dbReference type="Proteomes" id="UP001566132">
    <property type="component" value="Unassembled WGS sequence"/>
</dbReference>
<evidence type="ECO:0000259" key="4">
    <source>
        <dbReference type="PROSITE" id="PS52004"/>
    </source>
</evidence>
<keyword evidence="7" id="KW-1185">Reference proteome</keyword>
<dbReference type="InterPro" id="IPR001227">
    <property type="entry name" value="Ac_transferase_dom_sf"/>
</dbReference>
<evidence type="ECO:0000256" key="3">
    <source>
        <dbReference type="PROSITE-ProRule" id="PRU01363"/>
    </source>
</evidence>
<dbReference type="InterPro" id="IPR016039">
    <property type="entry name" value="Thiolase-like"/>
</dbReference>
<evidence type="ECO:0000256" key="1">
    <source>
        <dbReference type="ARBA" id="ARBA00022857"/>
    </source>
</evidence>
<dbReference type="Gene3D" id="3.40.366.10">
    <property type="entry name" value="Malonyl-Coenzyme A Acyl Carrier Protein, domain 2"/>
    <property type="match status" value="1"/>
</dbReference>
<dbReference type="Gene3D" id="3.40.47.10">
    <property type="match status" value="1"/>
</dbReference>
<keyword evidence="2" id="KW-0511">Multifunctional enzyme</keyword>
<dbReference type="InterPro" id="IPR032821">
    <property type="entry name" value="PKS_assoc"/>
</dbReference>
<dbReference type="PROSITE" id="PS52004">
    <property type="entry name" value="KS3_2"/>
    <property type="match status" value="1"/>
</dbReference>
<evidence type="ECO:0000256" key="2">
    <source>
        <dbReference type="ARBA" id="ARBA00023268"/>
    </source>
</evidence>
<dbReference type="SMART" id="SM00829">
    <property type="entry name" value="PKS_ER"/>
    <property type="match status" value="1"/>
</dbReference>
<dbReference type="PANTHER" id="PTHR43775:SF23">
    <property type="entry name" value="FATTY ACID SYNTHASE 3"/>
    <property type="match status" value="1"/>
</dbReference>
<dbReference type="Pfam" id="PF00698">
    <property type="entry name" value="Acyl_transf_1"/>
    <property type="match status" value="1"/>
</dbReference>
<dbReference type="PANTHER" id="PTHR43775">
    <property type="entry name" value="FATTY ACID SYNTHASE"/>
    <property type="match status" value="1"/>
</dbReference>
<dbReference type="EMBL" id="JBDJPC010000003">
    <property type="protein sequence ID" value="KAL1508883.1"/>
    <property type="molecule type" value="Genomic_DNA"/>
</dbReference>
<dbReference type="CDD" id="cd05195">
    <property type="entry name" value="enoyl_red"/>
    <property type="match status" value="1"/>
</dbReference>
<dbReference type="Gene3D" id="3.40.50.1820">
    <property type="entry name" value="alpha/beta hydrolase"/>
    <property type="match status" value="1"/>
</dbReference>
<feature type="domain" description="Ketosynthase family 3 (KS3)" evidence="4">
    <location>
        <begin position="1"/>
        <end position="138"/>
    </location>
</feature>
<dbReference type="SUPFAM" id="SSF53901">
    <property type="entry name" value="Thiolase-like"/>
    <property type="match status" value="1"/>
</dbReference>
<evidence type="ECO:0000313" key="7">
    <source>
        <dbReference type="Proteomes" id="UP001566132"/>
    </source>
</evidence>
<organism evidence="6 7">
    <name type="scientific">Hypothenemus hampei</name>
    <name type="common">Coffee berry borer</name>
    <dbReference type="NCBI Taxonomy" id="57062"/>
    <lineage>
        <taxon>Eukaryota</taxon>
        <taxon>Metazoa</taxon>
        <taxon>Ecdysozoa</taxon>
        <taxon>Arthropoda</taxon>
        <taxon>Hexapoda</taxon>
        <taxon>Insecta</taxon>
        <taxon>Pterygota</taxon>
        <taxon>Neoptera</taxon>
        <taxon>Endopterygota</taxon>
        <taxon>Coleoptera</taxon>
        <taxon>Polyphaga</taxon>
        <taxon>Cucujiformia</taxon>
        <taxon>Curculionidae</taxon>
        <taxon>Scolytinae</taxon>
        <taxon>Hypothenemus</taxon>
    </lineage>
</organism>
<gene>
    <name evidence="6" type="ORF">ABEB36_003705</name>
</gene>
<dbReference type="SMART" id="SM00827">
    <property type="entry name" value="PKS_AT"/>
    <property type="match status" value="1"/>
</dbReference>
<accession>A0ABD1F0W7</accession>
<dbReference type="Pfam" id="PF16197">
    <property type="entry name" value="KAsynt_C_assoc"/>
    <property type="match status" value="1"/>
</dbReference>
<dbReference type="SUPFAM" id="SSF55048">
    <property type="entry name" value="Probable ACP-binding domain of malonyl-CoA ACP transacylase"/>
    <property type="match status" value="1"/>
</dbReference>
<dbReference type="InterPro" id="IPR014031">
    <property type="entry name" value="Ketoacyl_synth_C"/>
</dbReference>
<dbReference type="Pfam" id="PF00107">
    <property type="entry name" value="ADH_zinc_N"/>
    <property type="match status" value="1"/>
</dbReference>
<name>A0ABD1F0W7_HYPHA</name>
<sequence>MIDFMSKFYDKLPIKPDDIDFVETYGSANKNIDEKELEAIEKVYCKNRKNPLLIGAVKPNTGHSEASSAMFSIAKVLIAMEQGIIPATIQHENPNPNIRGLFNGNLEIVTKNRPWNPTYAAVNGIGIDSYYGHILLKANPKNKFNPSQFDGIPRLAIASTRTEEGIKDILDRYKNKCDDLEFIQLSQDLFTKPILGHLYRGYTLVGLERPTPKIEYHQGTKRPIWFVFSGMGSQWNGMVGDLMKLPIFADSIQRSHNVLKSKGVDLLHIISSDDKTIFENILHSFVGIAAIQIALTDILKAVGIVPDGIIGHSVGELGCAYADGCVTAEQMILSAYSRGIASLEAELIPGMMAAIGVGYNTIKSKLPPTIEVACHNGPDSATLSGPREDMEKFVAELQAQGIFARLVNVSNIAYHSQYIKPAAPLLLKYLKNVIPEPVKRSPKWISTSNLEDKWNTELAQYSSADYHTNNLLSSVYFEEGLRHIPKDSILIEIAPHGLLQAILKRSLKSGCINIALTQRSCASGLEYLLNALGKMYLAGMDLSVGNIYPRIEYPVGRGTRSLAPLAHWNHSEVWRTGLEAKLHSLFSVNDMQVTLNSEEFRECVGHQLDDNIILPASFYLNIAYQLIANITSERKEIVFEDLHFRKTLIIPKIGSVPLHGMVQKGSGKFEITSNKEIIVTGKMTFPQPTEQYMLESTKIEVGDDHVDLSGSDVYNELQHRGHKYAGLFKAIKNLTLLEKGSVANIQWNNKWTMFLEAMIQQQCLHSGEKYQDIYVPKTIQKICIDQKLLPTEKTDLRVDYEYSTRILSTEGLQLIGMNAAPLERETKKSYLDTIEYIPLNGSEFENMETGICVALQLMLENFADQYITNVMITEVTGDEPLLEYINSALSQYGRLNPNIVTVKEVKQIVVQSAYPLLIVQNAPLSEEVAKIVSYSHAFLLVKTDKNVLSYSNIVEVMNFSCKGQSYSVLRKANIDDVTVVPIKNDVLTIKDLKRSSLTWVSELIKATESSNNIIFLISTVIPLEGFTSFVQELKTQPNMDKVRIIVNLDKNSNINLKDLYKKDLVLSIIKDGTVNVYLPIPVKVRGTAIQNTMHCNIPRNRTINYLGLNLVDVTLNPATEKPVELNNLDYSGTLNKGQKIMGLVSLDKDTSSLVFDPVLNWPLPEHWNIEDGAASPYAYAIAYYILFIKGEIKPGETVLIHAGASAIGIAAISIAISVNCTVYTTVSNDKQSEYLRSKFRKLREGQIFSSENASFEPYLMMATGGRGADIIVNCLSGSLLQCSLACIADYGRFLQIGKYDLEENNSIGMYCFLRNVSFYAVNLDLISQPDEIKQEVKKLVQEGLDSRLIVPIWRVVYNHHDIRVILNNLKKSSNIGKAVIALNTNVPLSKLNVKKPNQFICDPKASYLVYGGSADQWTDITEWLVTRGAKKIVVSADSKPQQNHINRRLSLLQSYFECDIIFAPNKVHTKEGAAELLSEVYFLGPIHAVFLLPQVKSSSTSKVSDIKPVQYIDNALRTTAPKALFINFINSAAGICQLRADAGYPIYNIQWLKELELGDALLSLDNILSIKAKNILINNDKLNDSKQETTQALFKKLTQMLPNSIEKLTEQTKDAPDEPDIIQLITEGPQEIRELIPLFIIPGLNTESEIEELASHLLMPSFCGILPRTPTTLKELAEKFVEKIRAIWSVGPYNILAISWGGVLATEIAKILDKDYNSKVYLFYIDGAPSTLQAAIQLLGEKTDMEVNLLARVFNSNDAQTLKKLQTDPDWESKVNNLINSYKGNLEDKDALKDGLLTLRDRLRQIIEYKPGNTLVGGSSYLIRPGDCSQYDNCELTLYLKQTPQVHLVTGDHITIIRNKDTAEYINEMFQLT</sequence>
<dbReference type="GO" id="GO:0003824">
    <property type="term" value="F:catalytic activity"/>
    <property type="evidence" value="ECO:0007669"/>
    <property type="project" value="UniProtKB-KW"/>
</dbReference>
<dbReference type="InterPro" id="IPR042104">
    <property type="entry name" value="PKS_dehydratase_sf"/>
</dbReference>
<dbReference type="InterPro" id="IPR020843">
    <property type="entry name" value="ER"/>
</dbReference>